<dbReference type="InterPro" id="IPR018392">
    <property type="entry name" value="LysM"/>
</dbReference>
<feature type="compositionally biased region" description="Low complexity" evidence="1">
    <location>
        <begin position="60"/>
        <end position="79"/>
    </location>
</feature>
<evidence type="ECO:0000259" key="2">
    <source>
        <dbReference type="PROSITE" id="PS51782"/>
    </source>
</evidence>
<dbReference type="Gene3D" id="3.10.350.10">
    <property type="entry name" value="LysM domain"/>
    <property type="match status" value="1"/>
</dbReference>
<dbReference type="SUPFAM" id="SSF54106">
    <property type="entry name" value="LysM domain"/>
    <property type="match status" value="1"/>
</dbReference>
<organism evidence="3 4">
    <name type="scientific">Persicirhabdus sediminis</name>
    <dbReference type="NCBI Taxonomy" id="454144"/>
    <lineage>
        <taxon>Bacteria</taxon>
        <taxon>Pseudomonadati</taxon>
        <taxon>Verrucomicrobiota</taxon>
        <taxon>Verrucomicrobiia</taxon>
        <taxon>Verrucomicrobiales</taxon>
        <taxon>Verrucomicrobiaceae</taxon>
        <taxon>Persicirhabdus</taxon>
    </lineage>
</organism>
<feature type="region of interest" description="Disordered" evidence="1">
    <location>
        <begin position="22"/>
        <end position="79"/>
    </location>
</feature>
<dbReference type="PANTHER" id="PTHR33734">
    <property type="entry name" value="LYSM DOMAIN-CONTAINING GPI-ANCHORED PROTEIN 2"/>
    <property type="match status" value="1"/>
</dbReference>
<protein>
    <submittedName>
        <fullName evidence="3">LysM peptidoglycan-binding domain-containing protein</fullName>
    </submittedName>
</protein>
<sequence length="126" mass="12962">MKSLLIFPSIIAFAAFTSCTPTDNYDDNPYGAPAADAGGNPYGVPDDASQAPYQSLPGVADSAPQTSAPAPSPEPAAIASTHSVVPGDSLWALSRKYNTTVEAIQSANNLTTTTIRVGETLRIPAP</sequence>
<dbReference type="PROSITE" id="PS51782">
    <property type="entry name" value="LYSM"/>
    <property type="match status" value="1"/>
</dbReference>
<name>A0A8J7MFI6_9BACT</name>
<keyword evidence="4" id="KW-1185">Reference proteome</keyword>
<reference evidence="3" key="1">
    <citation type="submission" date="2021-01" db="EMBL/GenBank/DDBJ databases">
        <title>Modified the classification status of verrucomicrobia.</title>
        <authorList>
            <person name="Feng X."/>
        </authorList>
    </citation>
    <scope>NUCLEOTIDE SEQUENCE</scope>
    <source>
        <strain evidence="3">_KCTC 22039</strain>
    </source>
</reference>
<dbReference type="EMBL" id="JAENIM010000041">
    <property type="protein sequence ID" value="MBK1791825.1"/>
    <property type="molecule type" value="Genomic_DNA"/>
</dbReference>
<accession>A0A8J7MFI6</accession>
<proteinExistence type="predicted"/>
<dbReference type="SMART" id="SM00257">
    <property type="entry name" value="LysM"/>
    <property type="match status" value="1"/>
</dbReference>
<evidence type="ECO:0000313" key="3">
    <source>
        <dbReference type="EMBL" id="MBK1791825.1"/>
    </source>
</evidence>
<feature type="domain" description="LysM" evidence="2">
    <location>
        <begin position="80"/>
        <end position="123"/>
    </location>
</feature>
<comment type="caution">
    <text evidence="3">The sequence shown here is derived from an EMBL/GenBank/DDBJ whole genome shotgun (WGS) entry which is preliminary data.</text>
</comment>
<dbReference type="Pfam" id="PF01476">
    <property type="entry name" value="LysM"/>
    <property type="match status" value="1"/>
</dbReference>
<evidence type="ECO:0000313" key="4">
    <source>
        <dbReference type="Proteomes" id="UP000624703"/>
    </source>
</evidence>
<gene>
    <name evidence="3" type="ORF">JIN82_11740</name>
</gene>
<dbReference type="CDD" id="cd00118">
    <property type="entry name" value="LysM"/>
    <property type="match status" value="1"/>
</dbReference>
<dbReference type="InterPro" id="IPR036779">
    <property type="entry name" value="LysM_dom_sf"/>
</dbReference>
<dbReference type="Proteomes" id="UP000624703">
    <property type="component" value="Unassembled WGS sequence"/>
</dbReference>
<dbReference type="RefSeq" id="WP_200311839.1">
    <property type="nucleotide sequence ID" value="NZ_JAENIM010000041.1"/>
</dbReference>
<dbReference type="PROSITE" id="PS51257">
    <property type="entry name" value="PROKAR_LIPOPROTEIN"/>
    <property type="match status" value="1"/>
</dbReference>
<dbReference type="PANTHER" id="PTHR33734:SF26">
    <property type="entry name" value="LYSM DOMAIN-CONTAINING PROTEIN"/>
    <property type="match status" value="1"/>
</dbReference>
<dbReference type="AlphaFoldDB" id="A0A8J7MFI6"/>
<evidence type="ECO:0000256" key="1">
    <source>
        <dbReference type="SAM" id="MobiDB-lite"/>
    </source>
</evidence>